<dbReference type="EMBL" id="BTSX01000005">
    <property type="protein sequence ID" value="GMT01996.1"/>
    <property type="molecule type" value="Genomic_DNA"/>
</dbReference>
<feature type="transmembrane region" description="Helical" evidence="1">
    <location>
        <begin position="20"/>
        <end position="38"/>
    </location>
</feature>
<comment type="caution">
    <text evidence="2">The sequence shown here is derived from an EMBL/GenBank/DDBJ whole genome shotgun (WGS) entry which is preliminary data.</text>
</comment>
<organism evidence="2 3">
    <name type="scientific">Pristionchus entomophagus</name>
    <dbReference type="NCBI Taxonomy" id="358040"/>
    <lineage>
        <taxon>Eukaryota</taxon>
        <taxon>Metazoa</taxon>
        <taxon>Ecdysozoa</taxon>
        <taxon>Nematoda</taxon>
        <taxon>Chromadorea</taxon>
        <taxon>Rhabditida</taxon>
        <taxon>Rhabditina</taxon>
        <taxon>Diplogasteromorpha</taxon>
        <taxon>Diplogasteroidea</taxon>
        <taxon>Neodiplogasteridae</taxon>
        <taxon>Pristionchus</taxon>
    </lineage>
</organism>
<evidence type="ECO:0000256" key="1">
    <source>
        <dbReference type="SAM" id="Phobius"/>
    </source>
</evidence>
<evidence type="ECO:0000313" key="3">
    <source>
        <dbReference type="Proteomes" id="UP001432027"/>
    </source>
</evidence>
<name>A0AAV5U543_9BILA</name>
<keyword evidence="1" id="KW-1133">Transmembrane helix</keyword>
<proteinExistence type="predicted"/>
<dbReference type="AlphaFoldDB" id="A0AAV5U543"/>
<keyword evidence="1" id="KW-0812">Transmembrane</keyword>
<evidence type="ECO:0000313" key="2">
    <source>
        <dbReference type="EMBL" id="GMT01996.1"/>
    </source>
</evidence>
<feature type="non-terminal residue" evidence="2">
    <location>
        <position position="97"/>
    </location>
</feature>
<feature type="transmembrane region" description="Helical" evidence="1">
    <location>
        <begin position="45"/>
        <end position="62"/>
    </location>
</feature>
<dbReference type="Proteomes" id="UP001432027">
    <property type="component" value="Unassembled WGS sequence"/>
</dbReference>
<evidence type="ECO:0008006" key="4">
    <source>
        <dbReference type="Google" id="ProtNLM"/>
    </source>
</evidence>
<reference evidence="2" key="1">
    <citation type="submission" date="2023-10" db="EMBL/GenBank/DDBJ databases">
        <title>Genome assembly of Pristionchus species.</title>
        <authorList>
            <person name="Yoshida K."/>
            <person name="Sommer R.J."/>
        </authorList>
    </citation>
    <scope>NUCLEOTIDE SEQUENCE</scope>
    <source>
        <strain evidence="2">RS0144</strain>
    </source>
</reference>
<sequence>DYQQPIVTLGQRIQREFWTIHWTSLFSLTFLAFPAIQIVMTYSTYAMVGLTLIGIFCGDSAFRFSSEYVPIGFNMPIASLLMLNDRFKYKLSLEEGQ</sequence>
<protein>
    <recommendedName>
        <fullName evidence="4">G protein-coupled receptor</fullName>
    </recommendedName>
</protein>
<accession>A0AAV5U543</accession>
<keyword evidence="1" id="KW-0472">Membrane</keyword>
<feature type="non-terminal residue" evidence="2">
    <location>
        <position position="1"/>
    </location>
</feature>
<gene>
    <name evidence="2" type="ORF">PENTCL1PPCAC_24170</name>
</gene>
<keyword evidence="3" id="KW-1185">Reference proteome</keyword>